<keyword evidence="1" id="KW-0732">Signal</keyword>
<dbReference type="InterPro" id="IPR007372">
    <property type="entry name" value="Lipid/polyisoprenoid-bd_YceI"/>
</dbReference>
<proteinExistence type="predicted"/>
<dbReference type="InterPro" id="IPR036761">
    <property type="entry name" value="TTHA0802/YceI-like_sf"/>
</dbReference>
<keyword evidence="4" id="KW-1185">Reference proteome</keyword>
<accession>A0A5S9PK22</accession>
<evidence type="ECO:0000313" key="4">
    <source>
        <dbReference type="Proteomes" id="UP000433050"/>
    </source>
</evidence>
<sequence length="203" mass="21398">MKPVRLLAAALLIGFTAGASAQEMPGKEDVARITGGTYAVDPDHSQVVWTVDHMGFSPLTGIFGVASGTLVLDPKKPGEAKLDITIPISSLRVTSDGFAKHLAGPEFFDAEKFPTATFKSTKVTVNDDDATIEGDLTLHGVTKRVTLDAELFGAGVNPMSKVENIGFTASADIKRSDFGMGYAVPVVSDEVELDIVGAFTKQP</sequence>
<dbReference type="RefSeq" id="WP_159599866.1">
    <property type="nucleotide sequence ID" value="NZ_CACSAS010000001.1"/>
</dbReference>
<dbReference type="PANTHER" id="PTHR34406">
    <property type="entry name" value="PROTEIN YCEI"/>
    <property type="match status" value="1"/>
</dbReference>
<dbReference type="Pfam" id="PF04264">
    <property type="entry name" value="YceI"/>
    <property type="match status" value="1"/>
</dbReference>
<feature type="chain" id="PRO_5024907896" evidence="1">
    <location>
        <begin position="22"/>
        <end position="203"/>
    </location>
</feature>
<protein>
    <submittedName>
        <fullName evidence="3">Protein YceI</fullName>
    </submittedName>
</protein>
<gene>
    <name evidence="3" type="primary">yceI</name>
    <name evidence="3" type="ORF">STARVERO_03106</name>
</gene>
<dbReference type="Proteomes" id="UP000433050">
    <property type="component" value="Unassembled WGS sequence"/>
</dbReference>
<dbReference type="Gene3D" id="2.40.128.110">
    <property type="entry name" value="Lipid/polyisoprenoid-binding, YceI-like"/>
    <property type="match status" value="1"/>
</dbReference>
<dbReference type="AlphaFoldDB" id="A0A5S9PK22"/>
<organism evidence="3 4">
    <name type="scientific">Starkeya nomas</name>
    <dbReference type="NCBI Taxonomy" id="2666134"/>
    <lineage>
        <taxon>Bacteria</taxon>
        <taxon>Pseudomonadati</taxon>
        <taxon>Pseudomonadota</taxon>
        <taxon>Alphaproteobacteria</taxon>
        <taxon>Hyphomicrobiales</taxon>
        <taxon>Xanthobacteraceae</taxon>
        <taxon>Starkeya</taxon>
    </lineage>
</organism>
<evidence type="ECO:0000313" key="3">
    <source>
        <dbReference type="EMBL" id="CAA0104247.1"/>
    </source>
</evidence>
<dbReference type="EMBL" id="CACSAS010000001">
    <property type="protein sequence ID" value="CAA0104247.1"/>
    <property type="molecule type" value="Genomic_DNA"/>
</dbReference>
<name>A0A5S9PK22_9HYPH</name>
<evidence type="ECO:0000256" key="1">
    <source>
        <dbReference type="SAM" id="SignalP"/>
    </source>
</evidence>
<dbReference type="SUPFAM" id="SSF101874">
    <property type="entry name" value="YceI-like"/>
    <property type="match status" value="1"/>
</dbReference>
<reference evidence="3 4" key="1">
    <citation type="submission" date="2019-12" db="EMBL/GenBank/DDBJ databases">
        <authorList>
            <person name="Reyes-Prieto M."/>
        </authorList>
    </citation>
    <scope>NUCLEOTIDE SEQUENCE [LARGE SCALE GENOMIC DNA]</scope>
    <source>
        <strain evidence="3">HF14-78462</strain>
    </source>
</reference>
<feature type="signal peptide" evidence="1">
    <location>
        <begin position="1"/>
        <end position="21"/>
    </location>
</feature>
<dbReference type="SMART" id="SM00867">
    <property type="entry name" value="YceI"/>
    <property type="match status" value="1"/>
</dbReference>
<dbReference type="PANTHER" id="PTHR34406:SF1">
    <property type="entry name" value="PROTEIN YCEI"/>
    <property type="match status" value="1"/>
</dbReference>
<evidence type="ECO:0000259" key="2">
    <source>
        <dbReference type="SMART" id="SM00867"/>
    </source>
</evidence>
<feature type="domain" description="Lipid/polyisoprenoid-binding YceI-like" evidence="2">
    <location>
        <begin position="37"/>
        <end position="200"/>
    </location>
</feature>